<proteinExistence type="predicted"/>
<feature type="domain" description="VTT" evidence="2">
    <location>
        <begin position="79"/>
        <end position="189"/>
    </location>
</feature>
<name>A0A6M4H4P4_9PROT</name>
<organism evidence="3 4">
    <name type="scientific">Usitatibacter palustris</name>
    <dbReference type="NCBI Taxonomy" id="2732487"/>
    <lineage>
        <taxon>Bacteria</taxon>
        <taxon>Pseudomonadati</taxon>
        <taxon>Pseudomonadota</taxon>
        <taxon>Betaproteobacteria</taxon>
        <taxon>Nitrosomonadales</taxon>
        <taxon>Usitatibacteraceae</taxon>
        <taxon>Usitatibacter</taxon>
    </lineage>
</organism>
<feature type="transmembrane region" description="Helical" evidence="1">
    <location>
        <begin position="55"/>
        <end position="74"/>
    </location>
</feature>
<keyword evidence="4" id="KW-1185">Reference proteome</keyword>
<protein>
    <recommendedName>
        <fullName evidence="2">VTT domain-containing protein</fullName>
    </recommendedName>
</protein>
<dbReference type="InterPro" id="IPR032816">
    <property type="entry name" value="VTT_dom"/>
</dbReference>
<evidence type="ECO:0000259" key="2">
    <source>
        <dbReference type="Pfam" id="PF09335"/>
    </source>
</evidence>
<gene>
    <name evidence="3" type="ORF">DSM104440_01416</name>
</gene>
<feature type="transmembrane region" description="Helical" evidence="1">
    <location>
        <begin position="24"/>
        <end position="43"/>
    </location>
</feature>
<feature type="transmembrane region" description="Helical" evidence="1">
    <location>
        <begin position="195"/>
        <end position="216"/>
    </location>
</feature>
<keyword evidence="1" id="KW-1133">Transmembrane helix</keyword>
<feature type="transmembrane region" description="Helical" evidence="1">
    <location>
        <begin position="171"/>
        <end position="189"/>
    </location>
</feature>
<dbReference type="RefSeq" id="WP_212758252.1">
    <property type="nucleotide sequence ID" value="NZ_CP053073.1"/>
</dbReference>
<dbReference type="InParanoid" id="A0A6M4H4P4"/>
<keyword evidence="1" id="KW-0472">Membrane</keyword>
<sequence>MHSPEGPPAHALTWAHLWPSLRTGLWVVALFAAGAWLAQEYAIPIREAVLDNERAGLAVFVVTSVVAVLMPLLTNLPLVPIAVLAWGPWLTALLLLLGWVIGATLSFVLGRHARAWILRHFPSVTRHAQIDRLIHPRYRLGSLIMLRMTFPVDVLSYALGLFSPSTTKAEVALSTAIGAAPFALLFALLPTLSTATQVIVFGASTAVFVIYTAWLLRSPRRL</sequence>
<dbReference type="Proteomes" id="UP000503096">
    <property type="component" value="Chromosome"/>
</dbReference>
<dbReference type="KEGG" id="upl:DSM104440_01416"/>
<evidence type="ECO:0000313" key="3">
    <source>
        <dbReference type="EMBL" id="QJR14609.1"/>
    </source>
</evidence>
<evidence type="ECO:0000313" key="4">
    <source>
        <dbReference type="Proteomes" id="UP000503096"/>
    </source>
</evidence>
<dbReference type="Pfam" id="PF09335">
    <property type="entry name" value="VTT_dom"/>
    <property type="match status" value="1"/>
</dbReference>
<evidence type="ECO:0000256" key="1">
    <source>
        <dbReference type="SAM" id="Phobius"/>
    </source>
</evidence>
<keyword evidence="1" id="KW-0812">Transmembrane</keyword>
<feature type="transmembrane region" description="Helical" evidence="1">
    <location>
        <begin position="86"/>
        <end position="109"/>
    </location>
</feature>
<reference evidence="3 4" key="1">
    <citation type="submission" date="2020-04" db="EMBL/GenBank/DDBJ databases">
        <title>Usitatibacter rugosus gen. nov., sp. nov. and Usitatibacter palustris sp. nov., novel members of Usitatibacteraceae fam. nov. within the order Nitrosomonadales isolated from soil.</title>
        <authorList>
            <person name="Huber K.J."/>
            <person name="Neumann-Schaal M."/>
            <person name="Geppert A."/>
            <person name="Luckner M."/>
            <person name="Wanner G."/>
            <person name="Overmann J."/>
        </authorList>
    </citation>
    <scope>NUCLEOTIDE SEQUENCE [LARGE SCALE GENOMIC DNA]</scope>
    <source>
        <strain evidence="3 4">Swamp67</strain>
    </source>
</reference>
<dbReference type="AlphaFoldDB" id="A0A6M4H4P4"/>
<accession>A0A6M4H4P4</accession>
<dbReference type="EMBL" id="CP053073">
    <property type="protein sequence ID" value="QJR14609.1"/>
    <property type="molecule type" value="Genomic_DNA"/>
</dbReference>